<keyword evidence="4" id="KW-0812">Transmembrane</keyword>
<accession>A0ABR7IU96</accession>
<dbReference type="CDD" id="cd00761">
    <property type="entry name" value="Glyco_tranf_GTA_type"/>
    <property type="match status" value="1"/>
</dbReference>
<dbReference type="PANTHER" id="PTHR43179:SF12">
    <property type="entry name" value="GALACTOFURANOSYLTRANSFERASE GLFT2"/>
    <property type="match status" value="1"/>
</dbReference>
<dbReference type="EMBL" id="JACRUN010000001">
    <property type="protein sequence ID" value="MBC5833340.1"/>
    <property type="molecule type" value="Genomic_DNA"/>
</dbReference>
<dbReference type="InterPro" id="IPR029044">
    <property type="entry name" value="Nucleotide-diphossugar_trans"/>
</dbReference>
<keyword evidence="3" id="KW-0808">Transferase</keyword>
<evidence type="ECO:0000256" key="1">
    <source>
        <dbReference type="ARBA" id="ARBA00006739"/>
    </source>
</evidence>
<organism evidence="6 7">
    <name type="scientific">Flavobacterium bernardetii</name>
    <dbReference type="NCBI Taxonomy" id="2813823"/>
    <lineage>
        <taxon>Bacteria</taxon>
        <taxon>Pseudomonadati</taxon>
        <taxon>Bacteroidota</taxon>
        <taxon>Flavobacteriia</taxon>
        <taxon>Flavobacteriales</taxon>
        <taxon>Flavobacteriaceae</taxon>
        <taxon>Flavobacterium</taxon>
    </lineage>
</organism>
<dbReference type="RefSeq" id="WP_166124595.1">
    <property type="nucleotide sequence ID" value="NZ_JAANOQ010000001.1"/>
</dbReference>
<evidence type="ECO:0000313" key="7">
    <source>
        <dbReference type="Proteomes" id="UP000605990"/>
    </source>
</evidence>
<protein>
    <submittedName>
        <fullName evidence="6">Glycosyltransferase family 2 protein</fullName>
    </submittedName>
</protein>
<gene>
    <name evidence="6" type="ORF">H8R27_00440</name>
</gene>
<dbReference type="PANTHER" id="PTHR43179">
    <property type="entry name" value="RHAMNOSYLTRANSFERASE WBBL"/>
    <property type="match status" value="1"/>
</dbReference>
<comment type="similarity">
    <text evidence="1">Belongs to the glycosyltransferase 2 family.</text>
</comment>
<sequence length="513" mass="59838">MIQVFHNYNTVLNISKDKESLVVFKDLNISETIYKLAELYPSEFILWCHTELVSFINYEQIGTICNSNSEIISYSNSDENYISKNIGFVEQSIFINFSKEVKFATWQMSSGIGIAHSDVFSAVKNTIKPVKDFDYFLNSVAKIAMPLGVFCYSDPNLLRDSNKDFTFNHKINFTKLFKFVSEHYKKIWLLVLLVCLVFKKGKFPIFALFKSLFYSKINTEKVKIKDFHLLTTNDVKYSKDIDVLIPTIGRKEPLYNFLKNLSEQSILPKNVIIIEQNPIKDAASELDYLVNERWPFQIKHQLIYQLGACNARNLALKEIASDWVFFADDDIEIKSDFLEKCLENAKKYKQQVFSLSCLLRQEKKSFKTSFQWVSFGSGASFVNANAIKNLKFDSKYEFGFGEDADFGMQIRNNGNDIIYFPAPEIIHLKAPMGGFRTKVTRKWDNDLIEPKPSPTVMVYKLTYDSEEQLFAYKFMYFFKNYNFKNLKKPIKNHKTAISKWNRSVFWAQKLMQE</sequence>
<proteinExistence type="inferred from homology"/>
<keyword evidence="7" id="KW-1185">Reference proteome</keyword>
<evidence type="ECO:0000256" key="3">
    <source>
        <dbReference type="ARBA" id="ARBA00022679"/>
    </source>
</evidence>
<keyword evidence="2" id="KW-0328">Glycosyltransferase</keyword>
<dbReference type="InterPro" id="IPR001173">
    <property type="entry name" value="Glyco_trans_2-like"/>
</dbReference>
<dbReference type="Pfam" id="PF00535">
    <property type="entry name" value="Glycos_transf_2"/>
    <property type="match status" value="1"/>
</dbReference>
<dbReference type="Gene3D" id="3.90.550.10">
    <property type="entry name" value="Spore Coat Polysaccharide Biosynthesis Protein SpsA, Chain A"/>
    <property type="match status" value="1"/>
</dbReference>
<keyword evidence="4" id="KW-1133">Transmembrane helix</keyword>
<comment type="caution">
    <text evidence="6">The sequence shown here is derived from an EMBL/GenBank/DDBJ whole genome shotgun (WGS) entry which is preliminary data.</text>
</comment>
<keyword evidence="4" id="KW-0472">Membrane</keyword>
<evidence type="ECO:0000256" key="4">
    <source>
        <dbReference type="SAM" id="Phobius"/>
    </source>
</evidence>
<dbReference type="Proteomes" id="UP000605990">
    <property type="component" value="Unassembled WGS sequence"/>
</dbReference>
<evidence type="ECO:0000259" key="5">
    <source>
        <dbReference type="Pfam" id="PF00535"/>
    </source>
</evidence>
<name>A0ABR7IU96_9FLAO</name>
<reference evidence="6 7" key="1">
    <citation type="submission" date="2020-08" db="EMBL/GenBank/DDBJ databases">
        <title>Description of novel Flavobacterium F-408 isolate.</title>
        <authorList>
            <person name="Saticioglu I.B."/>
            <person name="Duman M."/>
            <person name="Altun S."/>
        </authorList>
    </citation>
    <scope>NUCLEOTIDE SEQUENCE [LARGE SCALE GENOMIC DNA]</scope>
    <source>
        <strain evidence="6 7">F-408</strain>
    </source>
</reference>
<evidence type="ECO:0000313" key="6">
    <source>
        <dbReference type="EMBL" id="MBC5833340.1"/>
    </source>
</evidence>
<dbReference type="SUPFAM" id="SSF53448">
    <property type="entry name" value="Nucleotide-diphospho-sugar transferases"/>
    <property type="match status" value="1"/>
</dbReference>
<evidence type="ECO:0000256" key="2">
    <source>
        <dbReference type="ARBA" id="ARBA00022676"/>
    </source>
</evidence>
<feature type="domain" description="Glycosyltransferase 2-like" evidence="5">
    <location>
        <begin position="243"/>
        <end position="369"/>
    </location>
</feature>
<feature type="transmembrane region" description="Helical" evidence="4">
    <location>
        <begin position="187"/>
        <end position="209"/>
    </location>
</feature>